<evidence type="ECO:0000313" key="3">
    <source>
        <dbReference type="Proteomes" id="UP000515291"/>
    </source>
</evidence>
<evidence type="ECO:0000256" key="1">
    <source>
        <dbReference type="SAM" id="MobiDB-lite"/>
    </source>
</evidence>
<reference evidence="3" key="1">
    <citation type="journal article" date="2020" name="Mol. Plant Microbe">
        <title>Rhizobial microsymbionts of the narrowly endemic Oxytropis species growing in Kamchatka are characterized by significant genetic diversity and possess a set of genes that are associated with T3SS and T6SS secretion systems and can affect the development of symbiosis.</title>
        <authorList>
            <person name="Safronova V."/>
            <person name="Guro P."/>
            <person name="Sazanova A."/>
            <person name="Kuznetsova I."/>
            <person name="Belimov A."/>
            <person name="Yakubov V."/>
            <person name="Chirak E."/>
            <person name="Afonin A."/>
            <person name="Gogolev Y."/>
            <person name="Andronov E."/>
            <person name="Tikhonovich I."/>
        </authorList>
    </citation>
    <scope>NUCLEOTIDE SEQUENCE [LARGE SCALE GENOMIC DNA]</scope>
    <source>
        <strain evidence="3">581</strain>
    </source>
</reference>
<dbReference type="RefSeq" id="WP_184515970.1">
    <property type="nucleotide sequence ID" value="NZ_CP050292.1"/>
</dbReference>
<dbReference type="AlphaFoldDB" id="A0A7G6TVM5"/>
<feature type="region of interest" description="Disordered" evidence="1">
    <location>
        <begin position="1"/>
        <end position="26"/>
    </location>
</feature>
<accession>A0A7G6TVM5</accession>
<organism evidence="2 3">
    <name type="scientific">Tardiphaga robiniae</name>
    <dbReference type="NCBI Taxonomy" id="943830"/>
    <lineage>
        <taxon>Bacteria</taxon>
        <taxon>Pseudomonadati</taxon>
        <taxon>Pseudomonadota</taxon>
        <taxon>Alphaproteobacteria</taxon>
        <taxon>Hyphomicrobiales</taxon>
        <taxon>Nitrobacteraceae</taxon>
        <taxon>Tardiphaga</taxon>
    </lineage>
</organism>
<name>A0A7G6TVM5_9BRAD</name>
<evidence type="ECO:0000313" key="2">
    <source>
        <dbReference type="EMBL" id="QND70807.1"/>
    </source>
</evidence>
<dbReference type="KEGG" id="trb:HB776_05840"/>
<proteinExistence type="predicted"/>
<protein>
    <submittedName>
        <fullName evidence="2">Uncharacterized protein</fullName>
    </submittedName>
</protein>
<feature type="compositionally biased region" description="Basic and acidic residues" evidence="1">
    <location>
        <begin position="12"/>
        <end position="26"/>
    </location>
</feature>
<gene>
    <name evidence="2" type="ORF">HB776_05840</name>
</gene>
<sequence>MSKTFNRAQAKAYRDERRQLQEDEQHKRNVRAELRVLREFRDYMHRGRPTGTTLGCLIGAIDAYAEQLTGDIHALWAGSRDAKHWWDE</sequence>
<dbReference type="Proteomes" id="UP000515291">
    <property type="component" value="Chromosome"/>
</dbReference>
<dbReference type="EMBL" id="CP050292">
    <property type="protein sequence ID" value="QND70807.1"/>
    <property type="molecule type" value="Genomic_DNA"/>
</dbReference>